<name>D9QVC9_ACEAZ</name>
<organism evidence="7 8">
    <name type="scientific">Acetohalobium arabaticum (strain ATCC 49924 / DSM 5501 / Z-7288)</name>
    <dbReference type="NCBI Taxonomy" id="574087"/>
    <lineage>
        <taxon>Bacteria</taxon>
        <taxon>Bacillati</taxon>
        <taxon>Bacillota</taxon>
        <taxon>Clostridia</taxon>
        <taxon>Halanaerobiales</taxon>
        <taxon>Halobacteroidaceae</taxon>
        <taxon>Acetohalobium</taxon>
    </lineage>
</organism>
<sequence length="699" mass="81264">MLKDLNLKSVYDSSECNLITKLFIPLLSESFLYKRGVGYFTSGWLRLAAKGLDRLAENGGKVKLVTSPHLETNDWKSFVRGNKAQKDDLLYKSLRKKVSNLGDSLAQNTLTALAWLIADGILEVKFAIPNNNLGDFHDKFAIFEDYHGDKVAIHGSYNDSIKGNLNGESFSVFKSWVKGQSNYVEHHIDRFENIYSDQNDFFQIYNMPQAIRNEIVKLRKNKNRPYNLPDNHNLIKKRGIEIPKKINLYPFQKEALKKWFDNECHGIFEMATGTGKTITSLSCAVKLFKKVKQLITIIAVPFDHLVDQWKEDVINFGFNPILCRGSYRNWLGKLQSKLRDYEMGFRNSLCIIVTHKTAASDRFIKLVNDCKEDILFIGDEMHYLGAENLRKSLRQNYNYRLGLSATPDRWFDEEGTEYIKEYFGQIAKRYSLREAINNGFLTPYQYIPHIVELNDNELEEYNELTHKIVKVRNSVNDEDNEVLTRLLVKRADIIAKAKNKKRVLKELLEKQILNKGKESLSHTIVYCGRGEHKEVLKLLSNLGIQAHEFVHTVPTKERQRILDYFDEGDIQILVAMKCLDEGVNIPATKEAFFLASTSNPREFVQRRGRILRRYSGKHEALVHDFIVLPQTDKLDHLSEDMLKDYKSIVKKEMPRFAEFSLEAKNTFQARDKIYSILKRLNLLHLFDKKPWEVYEEYDL</sequence>
<dbReference type="AlphaFoldDB" id="D9QVC9"/>
<evidence type="ECO:0000256" key="2">
    <source>
        <dbReference type="ARBA" id="ARBA00022801"/>
    </source>
</evidence>
<dbReference type="PROSITE" id="PS51194">
    <property type="entry name" value="HELICASE_CTER"/>
    <property type="match status" value="1"/>
</dbReference>
<dbReference type="SUPFAM" id="SSF52540">
    <property type="entry name" value="P-loop containing nucleoside triphosphate hydrolases"/>
    <property type="match status" value="1"/>
</dbReference>
<dbReference type="PANTHER" id="PTHR11274:SF0">
    <property type="entry name" value="GENERAL TRANSCRIPTION AND DNA REPAIR FACTOR IIH HELICASE SUBUNIT XPB"/>
    <property type="match status" value="1"/>
</dbReference>
<keyword evidence="1" id="KW-0547">Nucleotide-binding</keyword>
<dbReference type="InterPro" id="IPR027417">
    <property type="entry name" value="P-loop_NTPase"/>
</dbReference>
<dbReference type="CDD" id="cd17926">
    <property type="entry name" value="DEXHc_RE"/>
    <property type="match status" value="1"/>
</dbReference>
<keyword evidence="4" id="KW-0067">ATP-binding</keyword>
<dbReference type="InterPro" id="IPR014001">
    <property type="entry name" value="Helicase_ATP-bd"/>
</dbReference>
<dbReference type="GO" id="GO:0003677">
    <property type="term" value="F:DNA binding"/>
    <property type="evidence" value="ECO:0007669"/>
    <property type="project" value="InterPro"/>
</dbReference>
<feature type="domain" description="Helicase ATP-binding" evidence="5">
    <location>
        <begin position="257"/>
        <end position="425"/>
    </location>
</feature>
<protein>
    <submittedName>
        <fullName evidence="7">Type III restriction protein res subunit</fullName>
    </submittedName>
</protein>
<dbReference type="Gene3D" id="3.40.50.300">
    <property type="entry name" value="P-loop containing nucleotide triphosphate hydrolases"/>
    <property type="match status" value="2"/>
</dbReference>
<dbReference type="SMART" id="SM00487">
    <property type="entry name" value="DEXDc"/>
    <property type="match status" value="1"/>
</dbReference>
<dbReference type="SMART" id="SM00490">
    <property type="entry name" value="HELICc"/>
    <property type="match status" value="1"/>
</dbReference>
<evidence type="ECO:0000259" key="6">
    <source>
        <dbReference type="PROSITE" id="PS51194"/>
    </source>
</evidence>
<keyword evidence="8" id="KW-1185">Reference proteome</keyword>
<dbReference type="RefSeq" id="WP_013277634.1">
    <property type="nucleotide sequence ID" value="NC_014378.1"/>
</dbReference>
<dbReference type="GO" id="GO:0005524">
    <property type="term" value="F:ATP binding"/>
    <property type="evidence" value="ECO:0007669"/>
    <property type="project" value="UniProtKB-KW"/>
</dbReference>
<evidence type="ECO:0000256" key="4">
    <source>
        <dbReference type="ARBA" id="ARBA00022840"/>
    </source>
</evidence>
<evidence type="ECO:0000313" key="8">
    <source>
        <dbReference type="Proteomes" id="UP000001661"/>
    </source>
</evidence>
<keyword evidence="3" id="KW-0347">Helicase</keyword>
<accession>D9QVC9</accession>
<dbReference type="Proteomes" id="UP000001661">
    <property type="component" value="Chromosome"/>
</dbReference>
<dbReference type="GO" id="GO:0016787">
    <property type="term" value="F:hydrolase activity"/>
    <property type="evidence" value="ECO:0007669"/>
    <property type="project" value="UniProtKB-KW"/>
</dbReference>
<evidence type="ECO:0000256" key="3">
    <source>
        <dbReference type="ARBA" id="ARBA00022806"/>
    </source>
</evidence>
<feature type="domain" description="Helicase C-terminal" evidence="6">
    <location>
        <begin position="503"/>
        <end position="667"/>
    </location>
</feature>
<dbReference type="InterPro" id="IPR006935">
    <property type="entry name" value="Helicase/UvrB_N"/>
</dbReference>
<dbReference type="Pfam" id="PF00271">
    <property type="entry name" value="Helicase_C"/>
    <property type="match status" value="1"/>
</dbReference>
<evidence type="ECO:0000259" key="5">
    <source>
        <dbReference type="PROSITE" id="PS51192"/>
    </source>
</evidence>
<dbReference type="InterPro" id="IPR001650">
    <property type="entry name" value="Helicase_C-like"/>
</dbReference>
<dbReference type="KEGG" id="aar:Acear_0647"/>
<dbReference type="Pfam" id="PF04851">
    <property type="entry name" value="ResIII"/>
    <property type="match status" value="1"/>
</dbReference>
<dbReference type="HOGENOM" id="CLU_024175_0_0_9"/>
<dbReference type="InterPro" id="IPR050615">
    <property type="entry name" value="ATP-dep_DNA_Helicase"/>
</dbReference>
<dbReference type="OrthoDB" id="9802848at2"/>
<gene>
    <name evidence="7" type="ordered locus">Acear_0647</name>
</gene>
<dbReference type="PANTHER" id="PTHR11274">
    <property type="entry name" value="RAD25/XP-B DNA REPAIR HELICASE"/>
    <property type="match status" value="1"/>
</dbReference>
<evidence type="ECO:0000313" key="7">
    <source>
        <dbReference type="EMBL" id="ADL12188.1"/>
    </source>
</evidence>
<dbReference type="eggNOG" id="COG1061">
    <property type="taxonomic scope" value="Bacteria"/>
</dbReference>
<proteinExistence type="predicted"/>
<dbReference type="GO" id="GO:0004386">
    <property type="term" value="F:helicase activity"/>
    <property type="evidence" value="ECO:0007669"/>
    <property type="project" value="UniProtKB-KW"/>
</dbReference>
<reference evidence="7 8" key="1">
    <citation type="journal article" date="2010" name="Stand. Genomic Sci.">
        <title>Complete genome sequence of Acetohalobium arabaticum type strain (Z-7288).</title>
        <authorList>
            <person name="Sikorski J."/>
            <person name="Lapidus A."/>
            <person name="Chertkov O."/>
            <person name="Lucas S."/>
            <person name="Copeland A."/>
            <person name="Glavina Del Rio T."/>
            <person name="Nolan M."/>
            <person name="Tice H."/>
            <person name="Cheng J.F."/>
            <person name="Han C."/>
            <person name="Brambilla E."/>
            <person name="Pitluck S."/>
            <person name="Liolios K."/>
            <person name="Ivanova N."/>
            <person name="Mavromatis K."/>
            <person name="Mikhailova N."/>
            <person name="Pati A."/>
            <person name="Bruce D."/>
            <person name="Detter C."/>
            <person name="Tapia R."/>
            <person name="Goodwin L."/>
            <person name="Chen A."/>
            <person name="Palaniappan K."/>
            <person name="Land M."/>
            <person name="Hauser L."/>
            <person name="Chang Y.J."/>
            <person name="Jeffries C.D."/>
            <person name="Rohde M."/>
            <person name="Goker M."/>
            <person name="Spring S."/>
            <person name="Woyke T."/>
            <person name="Bristow J."/>
            <person name="Eisen J.A."/>
            <person name="Markowitz V."/>
            <person name="Hugenholtz P."/>
            <person name="Kyrpides N.C."/>
            <person name="Klenk H.P."/>
        </authorList>
    </citation>
    <scope>NUCLEOTIDE SEQUENCE [LARGE SCALE GENOMIC DNA]</scope>
    <source>
        <strain evidence="8">ATCC 49924 / DSM 5501 / Z-7288</strain>
    </source>
</reference>
<keyword evidence="2" id="KW-0378">Hydrolase</keyword>
<dbReference type="CDD" id="cd09179">
    <property type="entry name" value="PLDc_N_DEXD_a"/>
    <property type="match status" value="1"/>
</dbReference>
<dbReference type="EMBL" id="CP002105">
    <property type="protein sequence ID" value="ADL12188.1"/>
    <property type="molecule type" value="Genomic_DNA"/>
</dbReference>
<dbReference type="STRING" id="574087.Acear_0647"/>
<evidence type="ECO:0000256" key="1">
    <source>
        <dbReference type="ARBA" id="ARBA00022741"/>
    </source>
</evidence>
<dbReference type="PROSITE" id="PS51192">
    <property type="entry name" value="HELICASE_ATP_BIND_1"/>
    <property type="match status" value="1"/>
</dbReference>